<dbReference type="GO" id="GO:0005739">
    <property type="term" value="C:mitochondrion"/>
    <property type="evidence" value="ECO:0007669"/>
    <property type="project" value="TreeGrafter"/>
</dbReference>
<evidence type="ECO:0000313" key="10">
    <source>
        <dbReference type="WBParaSite" id="ASIM_0001581801-mRNA-1"/>
    </source>
</evidence>
<keyword evidence="3" id="KW-0812">Transmembrane</keyword>
<dbReference type="Pfam" id="PF04117">
    <property type="entry name" value="Mpv17_PMP22"/>
    <property type="match status" value="1"/>
</dbReference>
<protein>
    <recommendedName>
        <fullName evidence="6">Mitochondrial inner membrane protein Mpv17</fullName>
    </recommendedName>
</protein>
<keyword evidence="9" id="KW-1185">Reference proteome</keyword>
<dbReference type="GO" id="GO:0015267">
    <property type="term" value="F:channel activity"/>
    <property type="evidence" value="ECO:0007669"/>
    <property type="project" value="TreeGrafter"/>
</dbReference>
<accession>A0A0M3K4C7</accession>
<comment type="similarity">
    <text evidence="2 7">Belongs to the peroxisomal membrane protein PXMP2/4 family.</text>
</comment>
<sequence>MVSFLFRWYLRVMKKRPVLTQCVTAGVLGVCGDGISQKVVERRSWVEYDVARGLRFLAITGFYCVRISFELSLRKAPVLVWWFRVLERVPGHPKTVPLKRLFLDQTTMAPVFNASILFNLRLMEGESASESYSSLKRDFLGIWIPSLMYWPFIQMANFYMVPLNYRVIVVQVAALFWNTFLSYRMQSSSKLSMTPALEKVVQ</sequence>
<dbReference type="Proteomes" id="UP000267096">
    <property type="component" value="Unassembled WGS sequence"/>
</dbReference>
<evidence type="ECO:0000256" key="1">
    <source>
        <dbReference type="ARBA" id="ARBA00004141"/>
    </source>
</evidence>
<organism evidence="10">
    <name type="scientific">Anisakis simplex</name>
    <name type="common">Herring worm</name>
    <dbReference type="NCBI Taxonomy" id="6269"/>
    <lineage>
        <taxon>Eukaryota</taxon>
        <taxon>Metazoa</taxon>
        <taxon>Ecdysozoa</taxon>
        <taxon>Nematoda</taxon>
        <taxon>Chromadorea</taxon>
        <taxon>Rhabditida</taxon>
        <taxon>Spirurina</taxon>
        <taxon>Ascaridomorpha</taxon>
        <taxon>Ascaridoidea</taxon>
        <taxon>Anisakidae</taxon>
        <taxon>Anisakis</taxon>
        <taxon>Anisakis simplex complex</taxon>
    </lineage>
</organism>
<keyword evidence="4" id="KW-1133">Transmembrane helix</keyword>
<reference evidence="8 9" key="2">
    <citation type="submission" date="2018-11" db="EMBL/GenBank/DDBJ databases">
        <authorList>
            <consortium name="Pathogen Informatics"/>
        </authorList>
    </citation>
    <scope>NUCLEOTIDE SEQUENCE [LARGE SCALE GENOMIC DNA]</scope>
</reference>
<dbReference type="PANTHER" id="PTHR11266">
    <property type="entry name" value="PEROXISOMAL MEMBRANE PROTEIN 2, PXMP2 MPV17"/>
    <property type="match status" value="1"/>
</dbReference>
<evidence type="ECO:0000256" key="5">
    <source>
        <dbReference type="ARBA" id="ARBA00023136"/>
    </source>
</evidence>
<keyword evidence="5" id="KW-0472">Membrane</keyword>
<reference evidence="10" key="1">
    <citation type="submission" date="2017-02" db="UniProtKB">
        <authorList>
            <consortium name="WormBaseParasite"/>
        </authorList>
    </citation>
    <scope>IDENTIFICATION</scope>
</reference>
<dbReference type="EMBL" id="UYRR01032190">
    <property type="protein sequence ID" value="VDK54566.1"/>
    <property type="molecule type" value="Genomic_DNA"/>
</dbReference>
<dbReference type="OrthoDB" id="430207at2759"/>
<name>A0A0M3K4C7_ANISI</name>
<evidence type="ECO:0000256" key="3">
    <source>
        <dbReference type="ARBA" id="ARBA00022692"/>
    </source>
</evidence>
<evidence type="ECO:0000313" key="9">
    <source>
        <dbReference type="Proteomes" id="UP000267096"/>
    </source>
</evidence>
<evidence type="ECO:0000313" key="8">
    <source>
        <dbReference type="EMBL" id="VDK54566.1"/>
    </source>
</evidence>
<dbReference type="GO" id="GO:1901858">
    <property type="term" value="P:regulation of mitochondrial DNA metabolic process"/>
    <property type="evidence" value="ECO:0007669"/>
    <property type="project" value="TreeGrafter"/>
</dbReference>
<dbReference type="WBParaSite" id="ASIM_0001581801-mRNA-1">
    <property type="protein sequence ID" value="ASIM_0001581801-mRNA-1"/>
    <property type="gene ID" value="ASIM_0001581801"/>
</dbReference>
<dbReference type="AlphaFoldDB" id="A0A0M3K4C7"/>
<evidence type="ECO:0000256" key="4">
    <source>
        <dbReference type="ARBA" id="ARBA00022989"/>
    </source>
</evidence>
<evidence type="ECO:0000256" key="6">
    <source>
        <dbReference type="ARBA" id="ARBA00049743"/>
    </source>
</evidence>
<evidence type="ECO:0000256" key="7">
    <source>
        <dbReference type="RuleBase" id="RU363053"/>
    </source>
</evidence>
<proteinExistence type="inferred from homology"/>
<evidence type="ECO:0000256" key="2">
    <source>
        <dbReference type="ARBA" id="ARBA00006824"/>
    </source>
</evidence>
<gene>
    <name evidence="8" type="ORF">ASIM_LOCUS15225</name>
</gene>
<dbReference type="GO" id="GO:0016020">
    <property type="term" value="C:membrane"/>
    <property type="evidence" value="ECO:0007669"/>
    <property type="project" value="UniProtKB-SubCell"/>
</dbReference>
<dbReference type="PANTHER" id="PTHR11266:SF17">
    <property type="entry name" value="PROTEIN MPV17"/>
    <property type="match status" value="1"/>
</dbReference>
<comment type="subcellular location">
    <subcellularLocation>
        <location evidence="1">Membrane</location>
        <topology evidence="1">Multi-pass membrane protein</topology>
    </subcellularLocation>
</comment>
<dbReference type="InterPro" id="IPR007248">
    <property type="entry name" value="Mpv17_PMP22"/>
</dbReference>